<reference evidence="1 2" key="1">
    <citation type="submission" date="2021-06" db="EMBL/GenBank/DDBJ databases">
        <title>Caerostris darwini draft genome.</title>
        <authorList>
            <person name="Kono N."/>
            <person name="Arakawa K."/>
        </authorList>
    </citation>
    <scope>NUCLEOTIDE SEQUENCE [LARGE SCALE GENOMIC DNA]</scope>
</reference>
<evidence type="ECO:0000313" key="1">
    <source>
        <dbReference type="EMBL" id="GIY19402.1"/>
    </source>
</evidence>
<evidence type="ECO:0000313" key="2">
    <source>
        <dbReference type="Proteomes" id="UP001054837"/>
    </source>
</evidence>
<protein>
    <submittedName>
        <fullName evidence="1">Uncharacterized protein</fullName>
    </submittedName>
</protein>
<organism evidence="1 2">
    <name type="scientific">Caerostris darwini</name>
    <dbReference type="NCBI Taxonomy" id="1538125"/>
    <lineage>
        <taxon>Eukaryota</taxon>
        <taxon>Metazoa</taxon>
        <taxon>Ecdysozoa</taxon>
        <taxon>Arthropoda</taxon>
        <taxon>Chelicerata</taxon>
        <taxon>Arachnida</taxon>
        <taxon>Araneae</taxon>
        <taxon>Araneomorphae</taxon>
        <taxon>Entelegynae</taxon>
        <taxon>Araneoidea</taxon>
        <taxon>Araneidae</taxon>
        <taxon>Caerostris</taxon>
    </lineage>
</organism>
<name>A0AAV4RDI6_9ARAC</name>
<accession>A0AAV4RDI6</accession>
<gene>
    <name evidence="1" type="ORF">CDAR_414741</name>
</gene>
<dbReference type="Proteomes" id="UP001054837">
    <property type="component" value="Unassembled WGS sequence"/>
</dbReference>
<dbReference type="AlphaFoldDB" id="A0AAV4RDI6"/>
<dbReference type="EMBL" id="BPLQ01006032">
    <property type="protein sequence ID" value="GIY19402.1"/>
    <property type="molecule type" value="Genomic_DNA"/>
</dbReference>
<comment type="caution">
    <text evidence="1">The sequence shown here is derived from an EMBL/GenBank/DDBJ whole genome shotgun (WGS) entry which is preliminary data.</text>
</comment>
<proteinExistence type="predicted"/>
<sequence>MRGVQVQLCKTEDAMWKTCIVKKDANGCRFHPPLIHATHFPVLVRGTNEELGGRFWRSMPQDVLIRHGNPFPPCCGGAALFEFSHLQCLFPLP</sequence>
<keyword evidence="2" id="KW-1185">Reference proteome</keyword>